<comment type="caution">
    <text evidence="2">The sequence shown here is derived from an EMBL/GenBank/DDBJ whole genome shotgun (WGS) entry which is preliminary data.</text>
</comment>
<dbReference type="PATRIC" id="fig|178606.4.peg.946"/>
<accession>A0A094WFF2</accession>
<evidence type="ECO:0000256" key="1">
    <source>
        <dbReference type="SAM" id="MobiDB-lite"/>
    </source>
</evidence>
<evidence type="ECO:0000313" key="2">
    <source>
        <dbReference type="EMBL" id="KGA94372.1"/>
    </source>
</evidence>
<dbReference type="Proteomes" id="UP000029452">
    <property type="component" value="Unassembled WGS sequence"/>
</dbReference>
<dbReference type="AlphaFoldDB" id="A0A094WFF2"/>
<sequence length="43" mass="4909">MRDRFTLNARGRCAHHYGQPGRGFLPGLFPGRVERTLRQGTPQ</sequence>
<evidence type="ECO:0000313" key="3">
    <source>
        <dbReference type="Proteomes" id="UP000029452"/>
    </source>
</evidence>
<reference evidence="2 3" key="1">
    <citation type="submission" date="2014-06" db="EMBL/GenBank/DDBJ databases">
        <title>Draft genome sequence of iron oxidizing acidophile Leptospirillum ferriphilum DSM14647.</title>
        <authorList>
            <person name="Cardenas J.P."/>
            <person name="Lazcano M."/>
            <person name="Ossandon F.J."/>
            <person name="Corbett M."/>
            <person name="Holmes D.S."/>
            <person name="Watkin E."/>
        </authorList>
    </citation>
    <scope>NUCLEOTIDE SEQUENCE [LARGE SCALE GENOMIC DNA]</scope>
    <source>
        <strain evidence="2 3">DSM 14647</strain>
    </source>
</reference>
<dbReference type="EMBL" id="JPGK01000003">
    <property type="protein sequence ID" value="KGA94372.1"/>
    <property type="molecule type" value="Genomic_DNA"/>
</dbReference>
<gene>
    <name evidence="2" type="ORF">LptCag_1135</name>
</gene>
<proteinExistence type="predicted"/>
<feature type="region of interest" description="Disordered" evidence="1">
    <location>
        <begin position="24"/>
        <end position="43"/>
    </location>
</feature>
<protein>
    <submittedName>
        <fullName evidence="2">Uncharacterized protein</fullName>
    </submittedName>
</protein>
<name>A0A094WFF2_9BACT</name>
<organism evidence="2 3">
    <name type="scientific">Leptospirillum ferriphilum</name>
    <dbReference type="NCBI Taxonomy" id="178606"/>
    <lineage>
        <taxon>Bacteria</taxon>
        <taxon>Pseudomonadati</taxon>
        <taxon>Nitrospirota</taxon>
        <taxon>Nitrospiria</taxon>
        <taxon>Nitrospirales</taxon>
        <taxon>Nitrospiraceae</taxon>
        <taxon>Leptospirillum</taxon>
    </lineage>
</organism>